<gene>
    <name evidence="3" type="ORF">EIO64_11015</name>
</gene>
<evidence type="ECO:0000313" key="4">
    <source>
        <dbReference type="Proteomes" id="UP000298642"/>
    </source>
</evidence>
<organism evidence="3 4">
    <name type="scientific">Dysosmobacter welbionis</name>
    <dbReference type="NCBI Taxonomy" id="2093857"/>
    <lineage>
        <taxon>Bacteria</taxon>
        <taxon>Bacillati</taxon>
        <taxon>Bacillota</taxon>
        <taxon>Clostridia</taxon>
        <taxon>Eubacteriales</taxon>
        <taxon>Oscillospiraceae</taxon>
        <taxon>Dysosmobacter</taxon>
    </lineage>
</organism>
<dbReference type="GeneID" id="89520467"/>
<dbReference type="Proteomes" id="UP000298642">
    <property type="component" value="Chromosome"/>
</dbReference>
<evidence type="ECO:0000256" key="1">
    <source>
        <dbReference type="SAM" id="Coils"/>
    </source>
</evidence>
<dbReference type="RefSeq" id="WP_021748464.1">
    <property type="nucleotide sequence ID" value="NZ_CAUWCU010000052.1"/>
</dbReference>
<dbReference type="AlphaFoldDB" id="A0A4D7B0E3"/>
<keyword evidence="4" id="KW-1185">Reference proteome</keyword>
<dbReference type="KEGG" id="obj:EIO64_11015"/>
<accession>A0A4D7B0E3</accession>
<dbReference type="InterPro" id="IPR026870">
    <property type="entry name" value="Zinc_ribbon_dom"/>
</dbReference>
<reference evidence="4" key="1">
    <citation type="submission" date="2018-12" db="EMBL/GenBank/DDBJ databases">
        <title>Dusodibacter welbiota gen. nov., sp. nov., isolated from human faeces and emended description of the Oscillibacter genus.</title>
        <authorList>
            <person name="Le Roy T."/>
            <person name="Van der Smissen P."/>
            <person name="Delzenne N."/>
            <person name="Muccioli G."/>
            <person name="Collet J.F."/>
            <person name="Cani P.D."/>
        </authorList>
    </citation>
    <scope>NUCLEOTIDE SEQUENCE [LARGE SCALE GENOMIC DNA]</scope>
    <source>
        <strain evidence="4">J115</strain>
    </source>
</reference>
<feature type="coiled-coil region" evidence="1">
    <location>
        <begin position="79"/>
        <end position="106"/>
    </location>
</feature>
<evidence type="ECO:0000259" key="2">
    <source>
        <dbReference type="Pfam" id="PF13240"/>
    </source>
</evidence>
<proteinExistence type="predicted"/>
<dbReference type="Pfam" id="PF13240">
    <property type="entry name" value="Zn_Ribbon_1"/>
    <property type="match status" value="1"/>
</dbReference>
<feature type="domain" description="Zinc-ribbon" evidence="2">
    <location>
        <begin position="109"/>
        <end position="130"/>
    </location>
</feature>
<keyword evidence="1" id="KW-0175">Coiled coil</keyword>
<protein>
    <submittedName>
        <fullName evidence="3">Zinc ribbon domain-containing protein</fullName>
    </submittedName>
</protein>
<dbReference type="EMBL" id="CP034413">
    <property type="protein sequence ID" value="QCI59682.1"/>
    <property type="molecule type" value="Genomic_DNA"/>
</dbReference>
<evidence type="ECO:0000313" key="3">
    <source>
        <dbReference type="EMBL" id="QCI59682.1"/>
    </source>
</evidence>
<sequence length="130" mass="13952">MNERLQELLDAVQRTASQVGGSAADAAYGMGKRAGELLSVAKLNIRIMDLKGAVSTALREVGEMIYATHTGTLTESEVLLAKLQEIDGLRQQIDRLEREIARLQGGAVCPFCGAAARSGDVFCRECGQKL</sequence>
<name>A0A4D7B0E3_9FIRM</name>